<name>A0A7R8Z1D5_HERIL</name>
<evidence type="ECO:0000313" key="2">
    <source>
        <dbReference type="Proteomes" id="UP000594454"/>
    </source>
</evidence>
<reference evidence="1 2" key="1">
    <citation type="submission" date="2020-11" db="EMBL/GenBank/DDBJ databases">
        <authorList>
            <person name="Wallbank WR R."/>
            <person name="Pardo Diaz C."/>
            <person name="Kozak K."/>
            <person name="Martin S."/>
            <person name="Jiggins C."/>
            <person name="Moest M."/>
            <person name="Warren A I."/>
            <person name="Generalovic N T."/>
            <person name="Byers J.R.P. K."/>
            <person name="Montejo-Kovacevich G."/>
            <person name="Yen C E."/>
        </authorList>
    </citation>
    <scope>NUCLEOTIDE SEQUENCE [LARGE SCALE GENOMIC DNA]</scope>
</reference>
<dbReference type="Proteomes" id="UP000594454">
    <property type="component" value="Chromosome 6"/>
</dbReference>
<keyword evidence="2" id="KW-1185">Reference proteome</keyword>
<protein>
    <submittedName>
        <fullName evidence="1">Uncharacterized protein</fullName>
    </submittedName>
</protein>
<dbReference type="EMBL" id="LR899014">
    <property type="protein sequence ID" value="CAD7093624.1"/>
    <property type="molecule type" value="Genomic_DNA"/>
</dbReference>
<dbReference type="InParanoid" id="A0A7R8Z1D5"/>
<proteinExistence type="predicted"/>
<dbReference type="AlphaFoldDB" id="A0A7R8Z1D5"/>
<gene>
    <name evidence="1" type="ORF">HERILL_LOCUS15898</name>
</gene>
<evidence type="ECO:0000313" key="1">
    <source>
        <dbReference type="EMBL" id="CAD7093624.1"/>
    </source>
</evidence>
<accession>A0A7R8Z1D5</accession>
<sequence>MACSALRWHHELVFRSVKCWVHPDYGSCRLEMINKTHIDCDVVAASMVYDPYMDLVIAQVDASRRSRTVILSRKFDLCDKNTYGKTDYASLYVVSIINSFLNGTKFECPLSPRKFAIRSFTLTSKFVPWQLFYRRNSYLIVNGSFFEVKQNSKKKVGSYLLNTTIEKTPA</sequence>
<organism evidence="1 2">
    <name type="scientific">Hermetia illucens</name>
    <name type="common">Black soldier fly</name>
    <dbReference type="NCBI Taxonomy" id="343691"/>
    <lineage>
        <taxon>Eukaryota</taxon>
        <taxon>Metazoa</taxon>
        <taxon>Ecdysozoa</taxon>
        <taxon>Arthropoda</taxon>
        <taxon>Hexapoda</taxon>
        <taxon>Insecta</taxon>
        <taxon>Pterygota</taxon>
        <taxon>Neoptera</taxon>
        <taxon>Endopterygota</taxon>
        <taxon>Diptera</taxon>
        <taxon>Brachycera</taxon>
        <taxon>Stratiomyomorpha</taxon>
        <taxon>Stratiomyidae</taxon>
        <taxon>Hermetiinae</taxon>
        <taxon>Hermetia</taxon>
    </lineage>
</organism>